<dbReference type="InterPro" id="IPR037481">
    <property type="entry name" value="LacX"/>
</dbReference>
<proteinExistence type="predicted"/>
<evidence type="ECO:0000313" key="1">
    <source>
        <dbReference type="EMBL" id="SDM51079.1"/>
    </source>
</evidence>
<dbReference type="RefSeq" id="WP_092727689.1">
    <property type="nucleotide sequence ID" value="NZ_FNGW01000013.1"/>
</dbReference>
<dbReference type="InterPro" id="IPR008183">
    <property type="entry name" value="Aldose_1/G6P_1-epimerase"/>
</dbReference>
<accession>A0A1G9TTN1</accession>
<dbReference type="PANTHER" id="PTHR11122:SF13">
    <property type="entry name" value="GLUCOSE-6-PHOSPHATE 1-EPIMERASE"/>
    <property type="match status" value="1"/>
</dbReference>
<dbReference type="Proteomes" id="UP000199068">
    <property type="component" value="Unassembled WGS sequence"/>
</dbReference>
<reference evidence="1 2" key="1">
    <citation type="submission" date="2016-10" db="EMBL/GenBank/DDBJ databases">
        <authorList>
            <person name="de Groot N.N."/>
        </authorList>
    </citation>
    <scope>NUCLEOTIDE SEQUENCE [LARGE SCALE GENOMIC DNA]</scope>
    <source>
        <strain evidence="1 2">DSM 797</strain>
    </source>
</reference>
<dbReference type="GO" id="GO:0030246">
    <property type="term" value="F:carbohydrate binding"/>
    <property type="evidence" value="ECO:0007669"/>
    <property type="project" value="InterPro"/>
</dbReference>
<dbReference type="GO" id="GO:0016853">
    <property type="term" value="F:isomerase activity"/>
    <property type="evidence" value="ECO:0007669"/>
    <property type="project" value="InterPro"/>
</dbReference>
<dbReference type="Gene3D" id="2.70.98.10">
    <property type="match status" value="1"/>
</dbReference>
<dbReference type="SUPFAM" id="SSF74650">
    <property type="entry name" value="Galactose mutarotase-like"/>
    <property type="match status" value="1"/>
</dbReference>
<dbReference type="STRING" id="1121325.SAMN04515677_11392"/>
<dbReference type="Pfam" id="PF01263">
    <property type="entry name" value="Aldose_epim"/>
    <property type="match status" value="1"/>
</dbReference>
<evidence type="ECO:0000313" key="2">
    <source>
        <dbReference type="Proteomes" id="UP000199068"/>
    </source>
</evidence>
<dbReference type="PANTHER" id="PTHR11122">
    <property type="entry name" value="APOSPORY-ASSOCIATED PROTEIN C-RELATED"/>
    <property type="match status" value="1"/>
</dbReference>
<sequence>MNILENENLLVESKNFGAEITRIFSKKRNKDILWNGDSKFWGRHSPVLFPIVGRLKDNETYIENDLYKMSQHGFARDMFFDTISSAEDSITYKLTSNQDSKKLYPYNFELLIKYTLNDTTLEIEWTVINTDNKNIYFSIGAHPAFNLNFNECNSISDYFIEFKHRNKVNKISLDGPYSSKVSTIENIANVTLSNDLFINDALIYTNIDELSLKSHSSDEHVTVKFKDFPLVGIWTPYYKDTQTTAPFICIEPWYGLADNINSDKIFKNKEFINILSPREQFCTTYSIEI</sequence>
<protein>
    <submittedName>
        <fullName evidence="1">Galactose mutarotase</fullName>
    </submittedName>
</protein>
<dbReference type="AlphaFoldDB" id="A0A1G9TTN1"/>
<dbReference type="InterPro" id="IPR011013">
    <property type="entry name" value="Gal_mutarotase_sf_dom"/>
</dbReference>
<organism evidence="1 2">
    <name type="scientific">Romboutsia lituseburensis DSM 797</name>
    <dbReference type="NCBI Taxonomy" id="1121325"/>
    <lineage>
        <taxon>Bacteria</taxon>
        <taxon>Bacillati</taxon>
        <taxon>Bacillota</taxon>
        <taxon>Clostridia</taxon>
        <taxon>Peptostreptococcales</taxon>
        <taxon>Peptostreptococcaceae</taxon>
        <taxon>Romboutsia</taxon>
    </lineage>
</organism>
<dbReference type="EMBL" id="FNGW01000013">
    <property type="protein sequence ID" value="SDM51079.1"/>
    <property type="molecule type" value="Genomic_DNA"/>
</dbReference>
<keyword evidence="2" id="KW-1185">Reference proteome</keyword>
<gene>
    <name evidence="1" type="ORF">SAMN04515677_11392</name>
</gene>
<dbReference type="InterPro" id="IPR014718">
    <property type="entry name" value="GH-type_carb-bd"/>
</dbReference>
<dbReference type="GO" id="GO:0005975">
    <property type="term" value="P:carbohydrate metabolic process"/>
    <property type="evidence" value="ECO:0007669"/>
    <property type="project" value="InterPro"/>
</dbReference>
<dbReference type="CDD" id="cd09024">
    <property type="entry name" value="Aldose_epim_lacX"/>
    <property type="match status" value="1"/>
</dbReference>
<name>A0A1G9TTN1_9FIRM</name>